<keyword evidence="6" id="KW-0521">NADP</keyword>
<evidence type="ECO:0000256" key="5">
    <source>
        <dbReference type="ARBA" id="ARBA00048200"/>
    </source>
</evidence>
<dbReference type="AlphaFoldDB" id="A0A420E736"/>
<dbReference type="UniPathway" id="UPA00124"/>
<keyword evidence="6" id="KW-0560">Oxidoreductase</keyword>
<comment type="caution">
    <text evidence="8">The sequence shown here is derived from an EMBL/GenBank/DDBJ whole genome shotgun (WGS) entry which is preliminary data.</text>
</comment>
<comment type="catalytic activity">
    <reaction evidence="5 6">
        <text>dTDP-beta-L-rhamnose + NADP(+) = dTDP-4-dehydro-beta-L-rhamnose + NADPH + H(+)</text>
        <dbReference type="Rhea" id="RHEA:21796"/>
        <dbReference type="ChEBI" id="CHEBI:15378"/>
        <dbReference type="ChEBI" id="CHEBI:57510"/>
        <dbReference type="ChEBI" id="CHEBI:57783"/>
        <dbReference type="ChEBI" id="CHEBI:58349"/>
        <dbReference type="ChEBI" id="CHEBI:62830"/>
        <dbReference type="EC" id="1.1.1.133"/>
    </reaction>
</comment>
<comment type="cofactor">
    <cofactor evidence="6">
        <name>Mg(2+)</name>
        <dbReference type="ChEBI" id="CHEBI:18420"/>
    </cofactor>
    <text evidence="6">Binds 1 Mg(2+) ion per monomer.</text>
</comment>
<dbReference type="InterPro" id="IPR029903">
    <property type="entry name" value="RmlD-like-bd"/>
</dbReference>
<evidence type="ECO:0000313" key="9">
    <source>
        <dbReference type="Proteomes" id="UP000286482"/>
    </source>
</evidence>
<dbReference type="InterPro" id="IPR005913">
    <property type="entry name" value="dTDP_dehydrorham_reduct"/>
</dbReference>
<comment type="similarity">
    <text evidence="2 6">Belongs to the dTDP-4-dehydrorhamnose reductase family.</text>
</comment>
<dbReference type="GO" id="GO:0008831">
    <property type="term" value="F:dTDP-4-dehydrorhamnose reductase activity"/>
    <property type="evidence" value="ECO:0007669"/>
    <property type="project" value="UniProtKB-EC"/>
</dbReference>
<dbReference type="PANTHER" id="PTHR10491">
    <property type="entry name" value="DTDP-4-DEHYDRORHAMNOSE REDUCTASE"/>
    <property type="match status" value="1"/>
</dbReference>
<gene>
    <name evidence="8" type="ORF">DBZ36_18470</name>
</gene>
<reference evidence="8 9" key="1">
    <citation type="submission" date="2018-09" db="EMBL/GenBank/DDBJ databases">
        <authorList>
            <person name="Wang Z."/>
        </authorList>
    </citation>
    <scope>NUCLEOTIDE SEQUENCE [LARGE SCALE GENOMIC DNA]</scope>
    <source>
        <strain evidence="8 9">ALS 81</strain>
    </source>
</reference>
<dbReference type="OrthoDB" id="9803892at2"/>
<comment type="function">
    <text evidence="6">Catalyzes the reduction of dTDP-6-deoxy-L-lyxo-4-hexulose to yield dTDP-L-rhamnose.</text>
</comment>
<evidence type="ECO:0000256" key="2">
    <source>
        <dbReference type="ARBA" id="ARBA00010944"/>
    </source>
</evidence>
<comment type="pathway">
    <text evidence="1 6">Carbohydrate biosynthesis; dTDP-L-rhamnose biosynthesis.</text>
</comment>
<dbReference type="EC" id="1.1.1.133" evidence="3 6"/>
<dbReference type="InterPro" id="IPR036291">
    <property type="entry name" value="NAD(P)-bd_dom_sf"/>
</dbReference>
<dbReference type="EMBL" id="RAQO01000010">
    <property type="protein sequence ID" value="RKF13757.1"/>
    <property type="molecule type" value="Genomic_DNA"/>
</dbReference>
<dbReference type="GO" id="GO:0009243">
    <property type="term" value="P:O antigen biosynthetic process"/>
    <property type="evidence" value="ECO:0007669"/>
    <property type="project" value="UniProtKB-UniPathway"/>
</dbReference>
<accession>A0A420E736</accession>
<dbReference type="GO" id="GO:0019305">
    <property type="term" value="P:dTDP-rhamnose biosynthetic process"/>
    <property type="evidence" value="ECO:0007669"/>
    <property type="project" value="UniProtKB-UniPathway"/>
</dbReference>
<evidence type="ECO:0000256" key="3">
    <source>
        <dbReference type="ARBA" id="ARBA00012929"/>
    </source>
</evidence>
<evidence type="ECO:0000256" key="4">
    <source>
        <dbReference type="ARBA" id="ARBA00017099"/>
    </source>
</evidence>
<proteinExistence type="inferred from homology"/>
<keyword evidence="9" id="KW-1185">Reference proteome</keyword>
<evidence type="ECO:0000313" key="8">
    <source>
        <dbReference type="EMBL" id="RKF13757.1"/>
    </source>
</evidence>
<protein>
    <recommendedName>
        <fullName evidence="4 6">dTDP-4-dehydrorhamnose reductase</fullName>
        <ecNumber evidence="3 6">1.1.1.133</ecNumber>
    </recommendedName>
</protein>
<dbReference type="Pfam" id="PF04321">
    <property type="entry name" value="RmlD_sub_bind"/>
    <property type="match status" value="1"/>
</dbReference>
<sequence length="249" mass="28390">MEKVLITGGNGTIAPYLTKVLQGLGYAPVYLDRNQIDVDKTEQIRDLLQSRNISTIYHLATGPVQWQLDLAQLAFECNCSFIFTSTESVFSDHSNGPYTLEHEANAYSEYGRYKIELEQGISARHPKAYILRLGWQLGENFDGNNILSFLERTQLEQGKIEASSQWILATSFIGDTAQYIYQIPQQHEPGIYHLNGNPGISFYELVCLIRDKYQKNWQVIETDSPIRDGRILDSRVSMPSIIAQFESRE</sequence>
<dbReference type="Proteomes" id="UP000286482">
    <property type="component" value="Unassembled WGS sequence"/>
</dbReference>
<dbReference type="Gene3D" id="3.90.25.10">
    <property type="entry name" value="UDP-galactose 4-epimerase, domain 1"/>
    <property type="match status" value="1"/>
</dbReference>
<dbReference type="UniPathway" id="UPA00281"/>
<dbReference type="PANTHER" id="PTHR10491:SF4">
    <property type="entry name" value="METHIONINE ADENOSYLTRANSFERASE 2 SUBUNIT BETA"/>
    <property type="match status" value="1"/>
</dbReference>
<name>A0A420E736_9ALTE</name>
<dbReference type="Gene3D" id="3.40.50.720">
    <property type="entry name" value="NAD(P)-binding Rossmann-like Domain"/>
    <property type="match status" value="2"/>
</dbReference>
<evidence type="ECO:0000259" key="7">
    <source>
        <dbReference type="Pfam" id="PF04321"/>
    </source>
</evidence>
<evidence type="ECO:0000256" key="6">
    <source>
        <dbReference type="RuleBase" id="RU364082"/>
    </source>
</evidence>
<organism evidence="8 9">
    <name type="scientific">Alginatibacterium sediminis</name>
    <dbReference type="NCBI Taxonomy" id="2164068"/>
    <lineage>
        <taxon>Bacteria</taxon>
        <taxon>Pseudomonadati</taxon>
        <taxon>Pseudomonadota</taxon>
        <taxon>Gammaproteobacteria</taxon>
        <taxon>Alteromonadales</taxon>
        <taxon>Alteromonadaceae</taxon>
        <taxon>Alginatibacterium</taxon>
    </lineage>
</organism>
<evidence type="ECO:0000256" key="1">
    <source>
        <dbReference type="ARBA" id="ARBA00004781"/>
    </source>
</evidence>
<dbReference type="SUPFAM" id="SSF51735">
    <property type="entry name" value="NAD(P)-binding Rossmann-fold domains"/>
    <property type="match status" value="1"/>
</dbReference>
<feature type="domain" description="RmlD-like substrate binding" evidence="7">
    <location>
        <begin position="69"/>
        <end position="218"/>
    </location>
</feature>
<dbReference type="RefSeq" id="WP_120356467.1">
    <property type="nucleotide sequence ID" value="NZ_RAQO01000010.1"/>
</dbReference>